<dbReference type="InterPro" id="IPR058997">
    <property type="entry name" value="YycE-like_C"/>
</dbReference>
<accession>A0A140NQ10</accession>
<gene>
    <name evidence="3" type="ordered locus">S70_18850</name>
</gene>
<dbReference type="OrthoDB" id="8018325at2"/>
<evidence type="ECO:0000259" key="2">
    <source>
        <dbReference type="Pfam" id="PF22659"/>
    </source>
</evidence>
<dbReference type="CDD" id="cd06587">
    <property type="entry name" value="VOC"/>
    <property type="match status" value="1"/>
</dbReference>
<name>A0A140NQ10_PROSM</name>
<evidence type="ECO:0000259" key="1">
    <source>
        <dbReference type="Pfam" id="PF22658"/>
    </source>
</evidence>
<dbReference type="KEGG" id="psi:S70_18850"/>
<reference evidence="4" key="2">
    <citation type="submission" date="2012-04" db="EMBL/GenBank/DDBJ databases">
        <title>Complete genome sequence of Providencia stuartii clinical isolate MRSN 2154.</title>
        <authorList>
            <person name="Clifford R.J."/>
            <person name="Hang J."/>
            <person name="Riley M.C."/>
            <person name="Onmus-Leone F."/>
            <person name="Kuschner R.A."/>
            <person name="Lesho E.P."/>
            <person name="Waterman P.E."/>
        </authorList>
    </citation>
    <scope>NUCLEOTIDE SEQUENCE [LARGE SCALE GENOMIC DNA]</scope>
    <source>
        <strain evidence="4">MRSN 2154</strain>
    </source>
</reference>
<feature type="domain" description="YycE-like N-terminal" evidence="1">
    <location>
        <begin position="6"/>
        <end position="57"/>
    </location>
</feature>
<dbReference type="PATRIC" id="fig|1157951.4.peg.3780"/>
<dbReference type="Gene3D" id="3.10.180.10">
    <property type="entry name" value="2,3-Dihydroxybiphenyl 1,2-Dioxygenase, domain 1"/>
    <property type="match status" value="1"/>
</dbReference>
<evidence type="ECO:0008006" key="5">
    <source>
        <dbReference type="Google" id="ProtNLM"/>
    </source>
</evidence>
<reference evidence="3 4" key="1">
    <citation type="journal article" date="2012" name="J. Bacteriol.">
        <title>Complete Genome Sequence of Providencia stuartii Clinical Isolate MRSN 2154.</title>
        <authorList>
            <person name="Clifford R.J."/>
            <person name="Hang J."/>
            <person name="Riley M.C."/>
            <person name="Onmus-Leone F."/>
            <person name="Kuschner R.A."/>
            <person name="Lesho E.P."/>
            <person name="Waterman P.E."/>
        </authorList>
    </citation>
    <scope>NUCLEOTIDE SEQUENCE [LARGE SCALE GENOMIC DNA]</scope>
    <source>
        <strain evidence="3 4">MRSN 2154</strain>
    </source>
</reference>
<proteinExistence type="predicted"/>
<dbReference type="InterPro" id="IPR058998">
    <property type="entry name" value="YycE-like_N"/>
</dbReference>
<evidence type="ECO:0000313" key="3">
    <source>
        <dbReference type="EMBL" id="AFH95569.1"/>
    </source>
</evidence>
<dbReference type="InterPro" id="IPR029068">
    <property type="entry name" value="Glyas_Bleomycin-R_OHBP_Dase"/>
</dbReference>
<sequence length="129" mass="14776">MNFQHFRIARPVSNLTKSREMYCGGLGLEIIGSFSNHDGFSGCMLGKVELGWHIEFTECHEHPVSPSPTNEDLLVLYIPNREEWLDVCLKMDNAGFNRVRSFNPYWDIEGVTFSDCDGYRVVLQNGKWG</sequence>
<dbReference type="GeneID" id="93519702"/>
<dbReference type="RefSeq" id="WP_014658143.1">
    <property type="nucleotide sequence ID" value="NC_017731.1"/>
</dbReference>
<dbReference type="Pfam" id="PF22658">
    <property type="entry name" value="YycE-like_N"/>
    <property type="match status" value="1"/>
</dbReference>
<evidence type="ECO:0000313" key="4">
    <source>
        <dbReference type="Proteomes" id="UP000005012"/>
    </source>
</evidence>
<dbReference type="HOGENOM" id="CLU_107214_1_0_6"/>
<feature type="domain" description="YycE-like C-terminal" evidence="2">
    <location>
        <begin position="72"/>
        <end position="125"/>
    </location>
</feature>
<dbReference type="Pfam" id="PF22659">
    <property type="entry name" value="YycE-like_C"/>
    <property type="match status" value="1"/>
</dbReference>
<dbReference type="AlphaFoldDB" id="A0A140NQ10"/>
<dbReference type="Proteomes" id="UP000005012">
    <property type="component" value="Chromosome"/>
</dbReference>
<organism evidence="3 4">
    <name type="scientific">Providencia stuartii (strain MRSN 2154)</name>
    <dbReference type="NCBI Taxonomy" id="1157951"/>
    <lineage>
        <taxon>Bacteria</taxon>
        <taxon>Pseudomonadati</taxon>
        <taxon>Pseudomonadota</taxon>
        <taxon>Gammaproteobacteria</taxon>
        <taxon>Enterobacterales</taxon>
        <taxon>Morganellaceae</taxon>
        <taxon>Providencia</taxon>
    </lineage>
</organism>
<dbReference type="SUPFAM" id="SSF54593">
    <property type="entry name" value="Glyoxalase/Bleomycin resistance protein/Dihydroxybiphenyl dioxygenase"/>
    <property type="match status" value="1"/>
</dbReference>
<dbReference type="EMBL" id="CP003488">
    <property type="protein sequence ID" value="AFH95569.1"/>
    <property type="molecule type" value="Genomic_DNA"/>
</dbReference>
<protein>
    <recommendedName>
        <fullName evidence="5">Prolyl endopeptidase</fullName>
    </recommendedName>
</protein>